<keyword evidence="1" id="KW-0812">Transmembrane</keyword>
<proteinExistence type="predicted"/>
<keyword evidence="1" id="KW-1133">Transmembrane helix</keyword>
<keyword evidence="3" id="KW-1185">Reference proteome</keyword>
<gene>
    <name evidence="2" type="ORF">B0T25DRAFT_258738</name>
</gene>
<evidence type="ECO:0000256" key="1">
    <source>
        <dbReference type="SAM" id="Phobius"/>
    </source>
</evidence>
<evidence type="ECO:0000313" key="2">
    <source>
        <dbReference type="EMBL" id="KAK3350086.1"/>
    </source>
</evidence>
<keyword evidence="1" id="KW-0472">Membrane</keyword>
<name>A0AAJ0HGB7_9PEZI</name>
<reference evidence="2" key="2">
    <citation type="submission" date="2023-06" db="EMBL/GenBank/DDBJ databases">
        <authorList>
            <consortium name="Lawrence Berkeley National Laboratory"/>
            <person name="Haridas S."/>
            <person name="Hensen N."/>
            <person name="Bonometti L."/>
            <person name="Westerberg I."/>
            <person name="Brannstrom I.O."/>
            <person name="Guillou S."/>
            <person name="Cros-Aarteil S."/>
            <person name="Calhoun S."/>
            <person name="Kuo A."/>
            <person name="Mondo S."/>
            <person name="Pangilinan J."/>
            <person name="Riley R."/>
            <person name="Labutti K."/>
            <person name="Andreopoulos B."/>
            <person name="Lipzen A."/>
            <person name="Chen C."/>
            <person name="Yanf M."/>
            <person name="Daum C."/>
            <person name="Ng V."/>
            <person name="Clum A."/>
            <person name="Steindorff A."/>
            <person name="Ohm R."/>
            <person name="Martin F."/>
            <person name="Silar P."/>
            <person name="Natvig D."/>
            <person name="Lalanne C."/>
            <person name="Gautier V."/>
            <person name="Ament-Velasquez S.L."/>
            <person name="Kruys A."/>
            <person name="Hutchinson M.I."/>
            <person name="Powell A.J."/>
            <person name="Barry K."/>
            <person name="Miller A.N."/>
            <person name="Grigoriev I.V."/>
            <person name="Debuchy R."/>
            <person name="Gladieux P."/>
            <person name="Thoren M.H."/>
            <person name="Johannesson H."/>
        </authorList>
    </citation>
    <scope>NUCLEOTIDE SEQUENCE</scope>
    <source>
        <strain evidence="2">CBS 955.72</strain>
    </source>
</reference>
<comment type="caution">
    <text evidence="2">The sequence shown here is derived from an EMBL/GenBank/DDBJ whole genome shotgun (WGS) entry which is preliminary data.</text>
</comment>
<feature type="transmembrane region" description="Helical" evidence="1">
    <location>
        <begin position="45"/>
        <end position="63"/>
    </location>
</feature>
<evidence type="ECO:0000313" key="3">
    <source>
        <dbReference type="Proteomes" id="UP001275084"/>
    </source>
</evidence>
<sequence length="196" mass="21887">MFKRHSHAQPVRPSVRSLRCSLACFSAPSSSAFFLFFFSPCPVRANLAVVSLVTFCLCSVASWKAGTAGCRRGKLPRMRVRHDDCIPPTPGRPETLHDRIRADRKGGFCWRQPGAKGNFTGRRERFVHGARQIMSLCDMGVAGRVFGDAYVCVCANGGSRRMCEGGITSFEIWTCPLRCAQYFALVEHTSRFPERF</sequence>
<accession>A0AAJ0HGB7</accession>
<dbReference type="EMBL" id="JAUIQD010000005">
    <property type="protein sequence ID" value="KAK3350086.1"/>
    <property type="molecule type" value="Genomic_DNA"/>
</dbReference>
<protein>
    <submittedName>
        <fullName evidence="2">Uncharacterized protein</fullName>
    </submittedName>
</protein>
<organism evidence="2 3">
    <name type="scientific">Lasiosphaeria hispida</name>
    <dbReference type="NCBI Taxonomy" id="260671"/>
    <lineage>
        <taxon>Eukaryota</taxon>
        <taxon>Fungi</taxon>
        <taxon>Dikarya</taxon>
        <taxon>Ascomycota</taxon>
        <taxon>Pezizomycotina</taxon>
        <taxon>Sordariomycetes</taxon>
        <taxon>Sordariomycetidae</taxon>
        <taxon>Sordariales</taxon>
        <taxon>Lasiosphaeriaceae</taxon>
        <taxon>Lasiosphaeria</taxon>
    </lineage>
</organism>
<dbReference type="Proteomes" id="UP001275084">
    <property type="component" value="Unassembled WGS sequence"/>
</dbReference>
<reference evidence="2" key="1">
    <citation type="journal article" date="2023" name="Mol. Phylogenet. Evol.">
        <title>Genome-scale phylogeny and comparative genomics of the fungal order Sordariales.</title>
        <authorList>
            <person name="Hensen N."/>
            <person name="Bonometti L."/>
            <person name="Westerberg I."/>
            <person name="Brannstrom I.O."/>
            <person name="Guillou S."/>
            <person name="Cros-Aarteil S."/>
            <person name="Calhoun S."/>
            <person name="Haridas S."/>
            <person name="Kuo A."/>
            <person name="Mondo S."/>
            <person name="Pangilinan J."/>
            <person name="Riley R."/>
            <person name="LaButti K."/>
            <person name="Andreopoulos B."/>
            <person name="Lipzen A."/>
            <person name="Chen C."/>
            <person name="Yan M."/>
            <person name="Daum C."/>
            <person name="Ng V."/>
            <person name="Clum A."/>
            <person name="Steindorff A."/>
            <person name="Ohm R.A."/>
            <person name="Martin F."/>
            <person name="Silar P."/>
            <person name="Natvig D.O."/>
            <person name="Lalanne C."/>
            <person name="Gautier V."/>
            <person name="Ament-Velasquez S.L."/>
            <person name="Kruys A."/>
            <person name="Hutchinson M.I."/>
            <person name="Powell A.J."/>
            <person name="Barry K."/>
            <person name="Miller A.N."/>
            <person name="Grigoriev I.V."/>
            <person name="Debuchy R."/>
            <person name="Gladieux P."/>
            <person name="Hiltunen Thoren M."/>
            <person name="Johannesson H."/>
        </authorList>
    </citation>
    <scope>NUCLEOTIDE SEQUENCE</scope>
    <source>
        <strain evidence="2">CBS 955.72</strain>
    </source>
</reference>
<feature type="transmembrane region" description="Helical" evidence="1">
    <location>
        <begin position="20"/>
        <end position="39"/>
    </location>
</feature>
<dbReference type="AlphaFoldDB" id="A0AAJ0HGB7"/>